<sequence length="612" mass="70232">MISDNSQDFDLKSFLANLTTHSGVYRMIDRHGEIIYVGKAKNLKNRVNSYFSKGAKDTKTLMMASQVAKIEITITPSDYEAYLLENNLIKQHRPKYNILFKDDKSYPYLVISRDKFPRVAFYRGKSAYKKGQCFGPFVSISSVKNTLNIIQKIFPIRQCENSYYKSRVRPCLQYQIKRCLAPCVGLVSQEQYDEQLAILKKFLAGKFSSVLEEISEKMYQASENMEYEKAQVYRDQLVVLRKLQQQQIVDIQADKTFDVIGIYIQDNYASIALLQIQNGDVVADRHWSIDAKGQDKTSIMHAFLSHFYLGDEIRNIWPKNIILSKVDFAEITDLMNSISQKIGQSINWIIAPAADNLKWLKLAEVNARQKLNIYTSSKSQYQKRLDSLKEFLEFENDIKRIECFDISHFQGEATVASCVVYTDEGEDRKSHRRYNIKDVKAGDDYAAIHQAVYRRVSSGLEADNLPDVMIIDGGKGQIHQAEAVFREFGIQNKVQLVSLGKGVERISGKEKIYKGFDDAEYTLDEYDPGFLLLRQVRDSAHDHAIKGQRKKVSSNRQSSIIEEIEGVGPKRRKALIMHFGGWQELSRASVDEIAKVKGISKKLAQEIWECFH</sequence>
<evidence type="ECO:0000259" key="9">
    <source>
        <dbReference type="PROSITE" id="PS50164"/>
    </source>
</evidence>
<dbReference type="STRING" id="1547445.LO80_02050"/>
<evidence type="ECO:0000256" key="6">
    <source>
        <dbReference type="ARBA" id="ARBA00023236"/>
    </source>
</evidence>
<name>A0A097EMU4_9GAMM</name>
<dbReference type="GO" id="GO:0005737">
    <property type="term" value="C:cytoplasm"/>
    <property type="evidence" value="ECO:0007669"/>
    <property type="project" value="UniProtKB-SubCell"/>
</dbReference>
<dbReference type="Pfam" id="PF02151">
    <property type="entry name" value="UVR"/>
    <property type="match status" value="1"/>
</dbReference>
<evidence type="ECO:0000256" key="7">
    <source>
        <dbReference type="HAMAP-Rule" id="MF_00203"/>
    </source>
</evidence>
<dbReference type="EMBL" id="CP009574">
    <property type="protein sequence ID" value="AIT08880.1"/>
    <property type="molecule type" value="Genomic_DNA"/>
</dbReference>
<dbReference type="PANTHER" id="PTHR30562">
    <property type="entry name" value="UVRC/OXIDOREDUCTASE"/>
    <property type="match status" value="1"/>
</dbReference>
<dbReference type="GO" id="GO:0009380">
    <property type="term" value="C:excinuclease repair complex"/>
    <property type="evidence" value="ECO:0007669"/>
    <property type="project" value="InterPro"/>
</dbReference>
<comment type="similarity">
    <text evidence="7">Belongs to the UvrC family.</text>
</comment>
<dbReference type="SUPFAM" id="SSF82771">
    <property type="entry name" value="GIY-YIG endonuclease"/>
    <property type="match status" value="1"/>
</dbReference>
<evidence type="ECO:0000313" key="12">
    <source>
        <dbReference type="Proteomes" id="UP000029672"/>
    </source>
</evidence>
<dbReference type="FunFam" id="3.40.1440.10:FF:000001">
    <property type="entry name" value="UvrABC system protein C"/>
    <property type="match status" value="1"/>
</dbReference>
<evidence type="ECO:0000259" key="10">
    <source>
        <dbReference type="PROSITE" id="PS50165"/>
    </source>
</evidence>
<dbReference type="InterPro" id="IPR004791">
    <property type="entry name" value="UvrC"/>
</dbReference>
<protein>
    <recommendedName>
        <fullName evidence="7">UvrABC system protein C</fullName>
        <shortName evidence="7">Protein UvrC</shortName>
    </recommendedName>
    <alternativeName>
        <fullName evidence="7">Excinuclease ABC subunit C</fullName>
    </alternativeName>
</protein>
<dbReference type="FunFam" id="3.30.420.340:FF:000001">
    <property type="entry name" value="UvrABC system protein C"/>
    <property type="match status" value="1"/>
</dbReference>
<dbReference type="Pfam" id="PF14520">
    <property type="entry name" value="HHH_5"/>
    <property type="match status" value="1"/>
</dbReference>
<dbReference type="Gene3D" id="4.10.860.10">
    <property type="entry name" value="UVR domain"/>
    <property type="match status" value="1"/>
</dbReference>
<dbReference type="Pfam" id="PF22920">
    <property type="entry name" value="UvrC_RNaseH"/>
    <property type="match status" value="1"/>
</dbReference>
<dbReference type="InterPro" id="IPR001943">
    <property type="entry name" value="UVR_dom"/>
</dbReference>
<dbReference type="InterPro" id="IPR047296">
    <property type="entry name" value="GIY-YIG_UvrC_Cho"/>
</dbReference>
<comment type="function">
    <text evidence="7">The UvrABC repair system catalyzes the recognition and processing of DNA lesions. UvrC both incises the 5' and 3' sides of the lesion. The N-terminal half is responsible for the 3' incision and the C-terminal half is responsible for the 5' incision.</text>
</comment>
<dbReference type="SUPFAM" id="SSF46600">
    <property type="entry name" value="C-terminal UvrC-binding domain of UvrB"/>
    <property type="match status" value="1"/>
</dbReference>
<comment type="subunit">
    <text evidence="7">Interacts with UvrB in an incision complex.</text>
</comment>
<accession>A0A097EMU4</accession>
<dbReference type="InterPro" id="IPR038476">
    <property type="entry name" value="UvrC_RNase_H_dom_sf"/>
</dbReference>
<dbReference type="eggNOG" id="COG0322">
    <property type="taxonomic scope" value="Bacteria"/>
</dbReference>
<keyword evidence="6 7" id="KW-0742">SOS response</keyword>
<dbReference type="NCBIfam" id="TIGR00194">
    <property type="entry name" value="uvrC"/>
    <property type="match status" value="1"/>
</dbReference>
<dbReference type="InterPro" id="IPR001162">
    <property type="entry name" value="UvrC_RNase_H_dom"/>
</dbReference>
<dbReference type="PROSITE" id="PS50165">
    <property type="entry name" value="UVRC"/>
    <property type="match status" value="1"/>
</dbReference>
<feature type="domain" description="GIY-YIG" evidence="9">
    <location>
        <begin position="20"/>
        <end position="98"/>
    </location>
</feature>
<dbReference type="InterPro" id="IPR000305">
    <property type="entry name" value="GIY-YIG_endonuc"/>
</dbReference>
<dbReference type="InterPro" id="IPR050066">
    <property type="entry name" value="UvrABC_protein_C"/>
</dbReference>
<dbReference type="PANTHER" id="PTHR30562:SF1">
    <property type="entry name" value="UVRABC SYSTEM PROTEIN C"/>
    <property type="match status" value="1"/>
</dbReference>
<feature type="domain" description="UvrC family homology region profile" evidence="10">
    <location>
        <begin position="259"/>
        <end position="485"/>
    </location>
</feature>
<dbReference type="InterPro" id="IPR010994">
    <property type="entry name" value="RuvA_2-like"/>
</dbReference>
<dbReference type="SUPFAM" id="SSF47781">
    <property type="entry name" value="RuvA domain 2-like"/>
    <property type="match status" value="1"/>
</dbReference>
<keyword evidence="4 7" id="KW-0267">Excision nuclease</keyword>
<keyword evidence="5 7" id="KW-0234">DNA repair</keyword>
<dbReference type="GO" id="GO:0009381">
    <property type="term" value="F:excinuclease ABC activity"/>
    <property type="evidence" value="ECO:0007669"/>
    <property type="project" value="UniProtKB-UniRule"/>
</dbReference>
<dbReference type="AlphaFoldDB" id="A0A097EMU4"/>
<dbReference type="PROSITE" id="PS50164">
    <property type="entry name" value="GIY_YIG"/>
    <property type="match status" value="1"/>
</dbReference>
<dbReference type="PROSITE" id="PS50151">
    <property type="entry name" value="UVR"/>
    <property type="match status" value="1"/>
</dbReference>
<dbReference type="OrthoDB" id="9804933at2"/>
<dbReference type="Gene3D" id="3.30.420.340">
    <property type="entry name" value="UvrC, RNAse H endonuclease domain"/>
    <property type="match status" value="1"/>
</dbReference>
<keyword evidence="12" id="KW-1185">Reference proteome</keyword>
<dbReference type="Pfam" id="PF08459">
    <property type="entry name" value="UvrC_RNaseH_dom"/>
    <property type="match status" value="1"/>
</dbReference>
<dbReference type="HOGENOM" id="CLU_014841_3_0_6"/>
<dbReference type="Gene3D" id="3.40.1440.10">
    <property type="entry name" value="GIY-YIG endonuclease"/>
    <property type="match status" value="1"/>
</dbReference>
<dbReference type="SMART" id="SM00465">
    <property type="entry name" value="GIYc"/>
    <property type="match status" value="1"/>
</dbReference>
<proteinExistence type="inferred from homology"/>
<evidence type="ECO:0000256" key="2">
    <source>
        <dbReference type="ARBA" id="ARBA00022763"/>
    </source>
</evidence>
<evidence type="ECO:0000256" key="4">
    <source>
        <dbReference type="ARBA" id="ARBA00022881"/>
    </source>
</evidence>
<dbReference type="Gene3D" id="1.10.150.20">
    <property type="entry name" value="5' to 3' exonuclease, C-terminal subdomain"/>
    <property type="match status" value="1"/>
</dbReference>
<keyword evidence="3 7" id="KW-0228">DNA excision</keyword>
<dbReference type="Pfam" id="PF01541">
    <property type="entry name" value="GIY-YIG"/>
    <property type="match status" value="1"/>
</dbReference>
<dbReference type="KEGG" id="frf:LO80_02050"/>
<dbReference type="GO" id="GO:0006289">
    <property type="term" value="P:nucleotide-excision repair"/>
    <property type="evidence" value="ECO:0007669"/>
    <property type="project" value="UniProtKB-UniRule"/>
</dbReference>
<evidence type="ECO:0000259" key="8">
    <source>
        <dbReference type="PROSITE" id="PS50151"/>
    </source>
</evidence>
<dbReference type="HAMAP" id="MF_00203">
    <property type="entry name" value="UvrC"/>
    <property type="match status" value="1"/>
</dbReference>
<keyword evidence="2 7" id="KW-0227">DNA damage</keyword>
<dbReference type="GO" id="GO:0003677">
    <property type="term" value="F:DNA binding"/>
    <property type="evidence" value="ECO:0007669"/>
    <property type="project" value="UniProtKB-UniRule"/>
</dbReference>
<dbReference type="RefSeq" id="WP_040008109.1">
    <property type="nucleotide sequence ID" value="NZ_CP009574.1"/>
</dbReference>
<reference evidence="11 12" key="1">
    <citation type="submission" date="2014-10" db="EMBL/GenBank/DDBJ databases">
        <title>Whole genome sequence of Francisella endociliophora strain FSC1006, isolated from a laboratory culture of the marine ciliate Euplotes raikovi.</title>
        <authorList>
            <person name="Granberg M."/>
            <person name="Backman S."/>
            <person name="Lundmark E."/>
            <person name="Nilsson E."/>
            <person name="Karlsson E."/>
            <person name="Thelaus J."/>
            <person name="Ohrman C."/>
            <person name="Larkeryd A."/>
            <person name="Stenberg P."/>
        </authorList>
    </citation>
    <scope>NUCLEOTIDE SEQUENCE [LARGE SCALE GENOMIC DNA]</scope>
    <source>
        <strain evidence="11 12">FSC1006</strain>
    </source>
</reference>
<gene>
    <name evidence="7" type="primary">uvrC</name>
    <name evidence="11" type="ORF">LO80_02050</name>
</gene>
<evidence type="ECO:0000256" key="1">
    <source>
        <dbReference type="ARBA" id="ARBA00022490"/>
    </source>
</evidence>
<evidence type="ECO:0000256" key="3">
    <source>
        <dbReference type="ARBA" id="ARBA00022769"/>
    </source>
</evidence>
<keyword evidence="1 7" id="KW-0963">Cytoplasm</keyword>
<organism evidence="11 12">
    <name type="scientific">Candidatus Francisella endociliophora</name>
    <dbReference type="NCBI Taxonomy" id="653937"/>
    <lineage>
        <taxon>Bacteria</taxon>
        <taxon>Pseudomonadati</taxon>
        <taxon>Pseudomonadota</taxon>
        <taxon>Gammaproteobacteria</taxon>
        <taxon>Thiotrichales</taxon>
        <taxon>Francisellaceae</taxon>
        <taxon>Francisella</taxon>
    </lineage>
</organism>
<dbReference type="GO" id="GO:0009432">
    <property type="term" value="P:SOS response"/>
    <property type="evidence" value="ECO:0007669"/>
    <property type="project" value="UniProtKB-UniRule"/>
</dbReference>
<evidence type="ECO:0000256" key="5">
    <source>
        <dbReference type="ARBA" id="ARBA00023204"/>
    </source>
</evidence>
<dbReference type="CDD" id="cd10434">
    <property type="entry name" value="GIY-YIG_UvrC_Cho"/>
    <property type="match status" value="1"/>
</dbReference>
<evidence type="ECO:0000313" key="11">
    <source>
        <dbReference type="EMBL" id="AIT08880.1"/>
    </source>
</evidence>
<dbReference type="InterPro" id="IPR035901">
    <property type="entry name" value="GIY-YIG_endonuc_sf"/>
</dbReference>
<dbReference type="InterPro" id="IPR036876">
    <property type="entry name" value="UVR_dom_sf"/>
</dbReference>
<dbReference type="Proteomes" id="UP000029672">
    <property type="component" value="Chromosome"/>
</dbReference>
<feature type="domain" description="UVR" evidence="8">
    <location>
        <begin position="208"/>
        <end position="243"/>
    </location>
</feature>
<comment type="subcellular location">
    <subcellularLocation>
        <location evidence="7">Cytoplasm</location>
    </subcellularLocation>
</comment>